<organism evidence="5 6">
    <name type="scientific">Cyphellophora attinorum</name>
    <dbReference type="NCBI Taxonomy" id="1664694"/>
    <lineage>
        <taxon>Eukaryota</taxon>
        <taxon>Fungi</taxon>
        <taxon>Dikarya</taxon>
        <taxon>Ascomycota</taxon>
        <taxon>Pezizomycotina</taxon>
        <taxon>Eurotiomycetes</taxon>
        <taxon>Chaetothyriomycetidae</taxon>
        <taxon>Chaetothyriales</taxon>
        <taxon>Cyphellophoraceae</taxon>
        <taxon>Cyphellophora</taxon>
    </lineage>
</organism>
<evidence type="ECO:0000313" key="6">
    <source>
        <dbReference type="Proteomes" id="UP000038010"/>
    </source>
</evidence>
<dbReference type="RefSeq" id="XP_017999122.1">
    <property type="nucleotide sequence ID" value="XM_018144752.1"/>
</dbReference>
<dbReference type="GO" id="GO:0032259">
    <property type="term" value="P:methylation"/>
    <property type="evidence" value="ECO:0007669"/>
    <property type="project" value="UniProtKB-KW"/>
</dbReference>
<evidence type="ECO:0000256" key="2">
    <source>
        <dbReference type="ARBA" id="ARBA00022679"/>
    </source>
</evidence>
<dbReference type="PANTHER" id="PTHR43464">
    <property type="entry name" value="METHYLTRANSFERASE"/>
    <property type="match status" value="1"/>
</dbReference>
<dbReference type="PANTHER" id="PTHR43464:SF19">
    <property type="entry name" value="UBIQUINONE BIOSYNTHESIS O-METHYLTRANSFERASE, MITOCHONDRIAL"/>
    <property type="match status" value="1"/>
</dbReference>
<accession>A0A0N0NLL1</accession>
<dbReference type="Gene3D" id="3.40.50.150">
    <property type="entry name" value="Vaccinia Virus protein VP39"/>
    <property type="match status" value="1"/>
</dbReference>
<proteinExistence type="predicted"/>
<name>A0A0N0NLL1_9EURO</name>
<dbReference type="VEuPathDB" id="FungiDB:AB675_4601"/>
<gene>
    <name evidence="5" type="ORF">AB675_4601</name>
</gene>
<dbReference type="AlphaFoldDB" id="A0A0N0NLL1"/>
<reference evidence="5 6" key="1">
    <citation type="submission" date="2015-06" db="EMBL/GenBank/DDBJ databases">
        <title>Draft genome of the ant-associated black yeast Phialophora attae CBS 131958.</title>
        <authorList>
            <person name="Moreno L.F."/>
            <person name="Stielow B.J."/>
            <person name="de Hoog S."/>
            <person name="Vicente V.A."/>
            <person name="Weiss V.A."/>
            <person name="de Vries M."/>
            <person name="Cruz L.M."/>
            <person name="Souza E.M."/>
        </authorList>
    </citation>
    <scope>NUCLEOTIDE SEQUENCE [LARGE SCALE GENOMIC DNA]</scope>
    <source>
        <strain evidence="5 6">CBS 131958</strain>
    </source>
</reference>
<keyword evidence="3" id="KW-0949">S-adenosyl-L-methionine</keyword>
<comment type="caution">
    <text evidence="5">The sequence shown here is derived from an EMBL/GenBank/DDBJ whole genome shotgun (WGS) entry which is preliminary data.</text>
</comment>
<evidence type="ECO:0000256" key="1">
    <source>
        <dbReference type="ARBA" id="ARBA00022603"/>
    </source>
</evidence>
<dbReference type="CDD" id="cd02440">
    <property type="entry name" value="AdoMet_MTases"/>
    <property type="match status" value="1"/>
</dbReference>
<dbReference type="OrthoDB" id="3647at2759"/>
<keyword evidence="2 5" id="KW-0808">Transferase</keyword>
<dbReference type="Proteomes" id="UP000038010">
    <property type="component" value="Unassembled WGS sequence"/>
</dbReference>
<sequence>MTDQAAPDDRNTDSYAGVASIYERAWTVPASIPLLNLFDRLLASHGPLVYPPRILELACGTGFLLRRARKALRPDYVVGVDISNDMITEARSIEAEASSMPDHSLAPIDFLVADCARSIAALAGQEDEFDFVMANFLFNYAKTEEEMARMWRNAARYLKPGGKFLATTQSFDAFPVSVRWNKYGMHVTACEGEDSSTDSIAAKQKLNFGWPGHFQVEFESFMITDQAIWERTAAVAGFEDLEFHKFGKEDVPLSVRTPEGEKGKDDMGYWSELIEHPFNLIMTARKAR</sequence>
<feature type="domain" description="Methyltransferase" evidence="4">
    <location>
        <begin position="54"/>
        <end position="162"/>
    </location>
</feature>
<dbReference type="InterPro" id="IPR041698">
    <property type="entry name" value="Methyltransf_25"/>
</dbReference>
<dbReference type="GeneID" id="28736632"/>
<keyword evidence="6" id="KW-1185">Reference proteome</keyword>
<dbReference type="Pfam" id="PF13649">
    <property type="entry name" value="Methyltransf_25"/>
    <property type="match status" value="1"/>
</dbReference>
<dbReference type="GO" id="GO:0008168">
    <property type="term" value="F:methyltransferase activity"/>
    <property type="evidence" value="ECO:0007669"/>
    <property type="project" value="UniProtKB-KW"/>
</dbReference>
<evidence type="ECO:0000259" key="4">
    <source>
        <dbReference type="Pfam" id="PF13649"/>
    </source>
</evidence>
<dbReference type="EMBL" id="LFJN01000016">
    <property type="protein sequence ID" value="KPI39159.1"/>
    <property type="molecule type" value="Genomic_DNA"/>
</dbReference>
<dbReference type="SUPFAM" id="SSF53335">
    <property type="entry name" value="S-adenosyl-L-methionine-dependent methyltransferases"/>
    <property type="match status" value="1"/>
</dbReference>
<protein>
    <submittedName>
        <fullName evidence="5">mRNA cap guanine-N7 methyltransferase</fullName>
    </submittedName>
</protein>
<dbReference type="InterPro" id="IPR029063">
    <property type="entry name" value="SAM-dependent_MTases_sf"/>
</dbReference>
<dbReference type="STRING" id="1664694.A0A0N0NLL1"/>
<evidence type="ECO:0000313" key="5">
    <source>
        <dbReference type="EMBL" id="KPI39159.1"/>
    </source>
</evidence>
<evidence type="ECO:0000256" key="3">
    <source>
        <dbReference type="ARBA" id="ARBA00022691"/>
    </source>
</evidence>
<keyword evidence="1 5" id="KW-0489">Methyltransferase</keyword>